<evidence type="ECO:0000313" key="5">
    <source>
        <dbReference type="EMBL" id="MBB0245657.1"/>
    </source>
</evidence>
<dbReference type="InterPro" id="IPR016161">
    <property type="entry name" value="Ald_DH/histidinol_DH"/>
</dbReference>
<dbReference type="InterPro" id="IPR016162">
    <property type="entry name" value="Ald_DH_N"/>
</dbReference>
<evidence type="ECO:0000256" key="3">
    <source>
        <dbReference type="SAM" id="MobiDB-lite"/>
    </source>
</evidence>
<organism evidence="5 6">
    <name type="scientific">Streptomyces alkaliphilus</name>
    <dbReference type="NCBI Taxonomy" id="1472722"/>
    <lineage>
        <taxon>Bacteria</taxon>
        <taxon>Bacillati</taxon>
        <taxon>Actinomycetota</taxon>
        <taxon>Actinomycetes</taxon>
        <taxon>Kitasatosporales</taxon>
        <taxon>Streptomycetaceae</taxon>
        <taxon>Streptomyces</taxon>
    </lineage>
</organism>
<dbReference type="CDD" id="cd07138">
    <property type="entry name" value="ALDH_CddD_SSP0762"/>
    <property type="match status" value="1"/>
</dbReference>
<protein>
    <submittedName>
        <fullName evidence="5">Aldehyde dehydrogenase family protein</fullName>
    </submittedName>
</protein>
<dbReference type="Pfam" id="PF00171">
    <property type="entry name" value="Aldedh"/>
    <property type="match status" value="1"/>
</dbReference>
<name>A0A7W3TF90_9ACTN</name>
<feature type="region of interest" description="Disordered" evidence="3">
    <location>
        <begin position="15"/>
        <end position="35"/>
    </location>
</feature>
<feature type="domain" description="Aldehyde dehydrogenase" evidence="4">
    <location>
        <begin position="23"/>
        <end position="473"/>
    </location>
</feature>
<dbReference type="Proteomes" id="UP000538929">
    <property type="component" value="Unassembled WGS sequence"/>
</dbReference>
<accession>A0A7W3TF90</accession>
<dbReference type="InterPro" id="IPR016163">
    <property type="entry name" value="Ald_DH_C"/>
</dbReference>
<evidence type="ECO:0000256" key="2">
    <source>
        <dbReference type="ARBA" id="ARBA00023002"/>
    </source>
</evidence>
<dbReference type="AlphaFoldDB" id="A0A7W3TF90"/>
<evidence type="ECO:0000259" key="4">
    <source>
        <dbReference type="Pfam" id="PF00171"/>
    </source>
</evidence>
<sequence length="476" mass="50050">MRDIDHLWIDGTRTTPLEGTVEERTHPADGSPTGRVVMGGAADVDRAVTAADRAFDHWSRTTPEERIALLENLLVEFDRRADDLADAVTEDMGAPVTLARGAHVPSGRTQIAGAIEAARAHAFEERRGNTVIRHEPLGPAALITPWNFPVLQMAGKTASALAAGCTVVLKPAESAARSAEVFAEVVHAAGTPAGVFNLVHGHGAVVGSALAAHPGIGVVSFTGSLTTAVRVTTAAAPTMKRVLTELGGKSPQILLPDADFDVAVGAVHRWMMAMTGQLCSAPSRTLVPRARMEEFLSVLVPSLEALTVGDPRDPATDMGPLVSEAQWNTVQGWIRRGLAEGARAVTGGPGKPEVAGGLEAGHYVRPTVLVDVTNDMAVAREEIFGPVMSVIPHDTVEEAIAIANDTPYGLAAYVVGADRERVEEVASRVRAGAVLLNDAELDWTAPWGGYKQSGNGREFGVEGMLGFLETKVIHGG</sequence>
<evidence type="ECO:0000313" key="6">
    <source>
        <dbReference type="Proteomes" id="UP000538929"/>
    </source>
</evidence>
<comment type="caution">
    <text evidence="5">The sequence shown here is derived from an EMBL/GenBank/DDBJ whole genome shotgun (WGS) entry which is preliminary data.</text>
</comment>
<reference evidence="6" key="1">
    <citation type="submission" date="2019-10" db="EMBL/GenBank/DDBJ databases">
        <title>Streptomyces sp. nov., a novel actinobacterium isolated from alkaline environment.</title>
        <authorList>
            <person name="Golinska P."/>
        </authorList>
    </citation>
    <scope>NUCLEOTIDE SEQUENCE [LARGE SCALE GENOMIC DNA]</scope>
    <source>
        <strain evidence="6">DSM 42118</strain>
    </source>
</reference>
<proteinExistence type="inferred from homology"/>
<dbReference type="SUPFAM" id="SSF53720">
    <property type="entry name" value="ALDH-like"/>
    <property type="match status" value="1"/>
</dbReference>
<comment type="similarity">
    <text evidence="1">Belongs to the aldehyde dehydrogenase family.</text>
</comment>
<keyword evidence="6" id="KW-1185">Reference proteome</keyword>
<dbReference type="PANTHER" id="PTHR42804">
    <property type="entry name" value="ALDEHYDE DEHYDROGENASE"/>
    <property type="match status" value="1"/>
</dbReference>
<keyword evidence="2" id="KW-0560">Oxidoreductase</keyword>
<evidence type="ECO:0000256" key="1">
    <source>
        <dbReference type="ARBA" id="ARBA00009986"/>
    </source>
</evidence>
<dbReference type="FunFam" id="3.40.605.10:FF:000007">
    <property type="entry name" value="NAD/NADP-dependent betaine aldehyde dehydrogenase"/>
    <property type="match status" value="1"/>
</dbReference>
<dbReference type="Gene3D" id="3.40.605.10">
    <property type="entry name" value="Aldehyde Dehydrogenase, Chain A, domain 1"/>
    <property type="match status" value="1"/>
</dbReference>
<dbReference type="GO" id="GO:0016620">
    <property type="term" value="F:oxidoreductase activity, acting on the aldehyde or oxo group of donors, NAD or NADP as acceptor"/>
    <property type="evidence" value="ECO:0007669"/>
    <property type="project" value="InterPro"/>
</dbReference>
<dbReference type="InterPro" id="IPR015590">
    <property type="entry name" value="Aldehyde_DH_dom"/>
</dbReference>
<dbReference type="Gene3D" id="3.40.309.10">
    <property type="entry name" value="Aldehyde Dehydrogenase, Chain A, domain 2"/>
    <property type="match status" value="1"/>
</dbReference>
<gene>
    <name evidence="5" type="ORF">FNQ90_16495</name>
</gene>
<dbReference type="PANTHER" id="PTHR42804:SF1">
    <property type="entry name" value="ALDEHYDE DEHYDROGENASE-RELATED"/>
    <property type="match status" value="1"/>
</dbReference>
<dbReference type="EMBL" id="VKHT01000561">
    <property type="protein sequence ID" value="MBB0245657.1"/>
    <property type="molecule type" value="Genomic_DNA"/>
</dbReference>